<dbReference type="InterPro" id="IPR015943">
    <property type="entry name" value="WD40/YVTN_repeat-like_dom_sf"/>
</dbReference>
<evidence type="ECO:0000313" key="2">
    <source>
        <dbReference type="EMBL" id="ADG76442.1"/>
    </source>
</evidence>
<accession>D5UDI6</accession>
<gene>
    <name evidence="2" type="ordered locus">Cfla_3570</name>
</gene>
<name>D5UDI6_CELFN</name>
<dbReference type="AlphaFoldDB" id="D5UDI6"/>
<dbReference type="eggNOG" id="COG3386">
    <property type="taxonomic scope" value="Bacteria"/>
</dbReference>
<reference evidence="2 3" key="1">
    <citation type="journal article" date="2010" name="Stand. Genomic Sci.">
        <title>Complete genome sequence of Cellulomonas flavigena type strain (134).</title>
        <authorList>
            <person name="Abt B."/>
            <person name="Foster B."/>
            <person name="Lapidus A."/>
            <person name="Clum A."/>
            <person name="Sun H."/>
            <person name="Pukall R."/>
            <person name="Lucas S."/>
            <person name="Glavina Del Rio T."/>
            <person name="Nolan M."/>
            <person name="Tice H."/>
            <person name="Cheng J.F."/>
            <person name="Pitluck S."/>
            <person name="Liolios K."/>
            <person name="Ivanova N."/>
            <person name="Mavromatis K."/>
            <person name="Ovchinnikova G."/>
            <person name="Pati A."/>
            <person name="Goodwin L."/>
            <person name="Chen A."/>
            <person name="Palaniappan K."/>
            <person name="Land M."/>
            <person name="Hauser L."/>
            <person name="Chang Y.J."/>
            <person name="Jeffries C.D."/>
            <person name="Rohde M."/>
            <person name="Goker M."/>
            <person name="Woyke T."/>
            <person name="Bristow J."/>
            <person name="Eisen J.A."/>
            <person name="Markowitz V."/>
            <person name="Hugenholtz P."/>
            <person name="Kyrpides N.C."/>
            <person name="Klenk H.P."/>
        </authorList>
    </citation>
    <scope>NUCLEOTIDE SEQUENCE [LARGE SCALE GENOMIC DNA]</scope>
    <source>
        <strain evidence="3">ATCC 482 / DSM 20109 / BCRC 11376 / JCM 18109 / NBRC 3775 / NCIMB 8073 / NRS 134</strain>
    </source>
</reference>
<dbReference type="STRING" id="446466.Cfla_3570"/>
<dbReference type="EMBL" id="CP001964">
    <property type="protein sequence ID" value="ADG76442.1"/>
    <property type="molecule type" value="Genomic_DNA"/>
</dbReference>
<proteinExistence type="predicted"/>
<feature type="chain" id="PRO_5003077643" evidence="1">
    <location>
        <begin position="26"/>
        <end position="331"/>
    </location>
</feature>
<dbReference type="OrthoDB" id="504981at2"/>
<dbReference type="Gene3D" id="2.130.10.10">
    <property type="entry name" value="YVTN repeat-like/Quinoprotein amine dehydrogenase"/>
    <property type="match status" value="1"/>
</dbReference>
<dbReference type="RefSeq" id="WP_013118770.1">
    <property type="nucleotide sequence ID" value="NC_014151.1"/>
</dbReference>
<keyword evidence="3" id="KW-1185">Reference proteome</keyword>
<evidence type="ECO:0000256" key="1">
    <source>
        <dbReference type="SAM" id="SignalP"/>
    </source>
</evidence>
<evidence type="ECO:0000313" key="3">
    <source>
        <dbReference type="Proteomes" id="UP000000849"/>
    </source>
</evidence>
<sequence>MRSSLTTSLAAAVALTLLAAVPASAHGPHGSGYPHGDPRPTTYLLDPVGDAADDVYPEGVAAHGDDFYVGSTTDGTIYRGDLDEPTATPFLAGGEDGRTMAVGLKVDRGQLLVAGGLTGRVWAYDLRTGDLTASWEVEQDGSPTFVNDLAVSPRGDVYVTDSMRPVMYRIDARERRTAGTQPLTPVVSFEGTDFTYDQDVNANGLVVSRDGRYALVAKTRTAELFRVGLIDGSVTRVDLGDDGVAGDGLLLDGRRLYAVEWTTATPGIATVRLDRDWLSGTVVSRTPDASFDDPTTAARAGRDLLVVNSQFETRSAGGTPEPFTVSRIPAP</sequence>
<feature type="signal peptide" evidence="1">
    <location>
        <begin position="1"/>
        <end position="25"/>
    </location>
</feature>
<dbReference type="SUPFAM" id="SSF63825">
    <property type="entry name" value="YWTD domain"/>
    <property type="match status" value="1"/>
</dbReference>
<dbReference type="KEGG" id="cfl:Cfla_3570"/>
<dbReference type="HOGENOM" id="CLU_056731_1_0_11"/>
<organism evidence="2 3">
    <name type="scientific">Cellulomonas flavigena (strain ATCC 482 / DSM 20109 / BCRC 11376 / JCM 18109 / NBRC 3775 / NCIMB 8073 / NRS 134)</name>
    <dbReference type="NCBI Taxonomy" id="446466"/>
    <lineage>
        <taxon>Bacteria</taxon>
        <taxon>Bacillati</taxon>
        <taxon>Actinomycetota</taxon>
        <taxon>Actinomycetes</taxon>
        <taxon>Micrococcales</taxon>
        <taxon>Cellulomonadaceae</taxon>
        <taxon>Cellulomonas</taxon>
    </lineage>
</organism>
<dbReference type="Proteomes" id="UP000000849">
    <property type="component" value="Chromosome"/>
</dbReference>
<keyword evidence="1" id="KW-0732">Signal</keyword>
<protein>
    <submittedName>
        <fullName evidence="2">Superoxide dismutase</fullName>
    </submittedName>
</protein>